<feature type="compositionally biased region" description="Polar residues" evidence="1">
    <location>
        <begin position="141"/>
        <end position="167"/>
    </location>
</feature>
<proteinExistence type="predicted"/>
<evidence type="ECO:0000313" key="3">
    <source>
        <dbReference type="Proteomes" id="UP001497623"/>
    </source>
</evidence>
<evidence type="ECO:0000256" key="1">
    <source>
        <dbReference type="SAM" id="MobiDB-lite"/>
    </source>
</evidence>
<organism evidence="2 3">
    <name type="scientific">Meganyctiphanes norvegica</name>
    <name type="common">Northern krill</name>
    <name type="synonym">Thysanopoda norvegica</name>
    <dbReference type="NCBI Taxonomy" id="48144"/>
    <lineage>
        <taxon>Eukaryota</taxon>
        <taxon>Metazoa</taxon>
        <taxon>Ecdysozoa</taxon>
        <taxon>Arthropoda</taxon>
        <taxon>Crustacea</taxon>
        <taxon>Multicrustacea</taxon>
        <taxon>Malacostraca</taxon>
        <taxon>Eumalacostraca</taxon>
        <taxon>Eucarida</taxon>
        <taxon>Euphausiacea</taxon>
        <taxon>Euphausiidae</taxon>
        <taxon>Meganyctiphanes</taxon>
    </lineage>
</organism>
<evidence type="ECO:0000313" key="2">
    <source>
        <dbReference type="EMBL" id="CAL4186620.1"/>
    </source>
</evidence>
<comment type="caution">
    <text evidence="2">The sequence shown here is derived from an EMBL/GenBank/DDBJ whole genome shotgun (WGS) entry which is preliminary data.</text>
</comment>
<dbReference type="Proteomes" id="UP001497623">
    <property type="component" value="Unassembled WGS sequence"/>
</dbReference>
<name>A0AAV2SFW6_MEGNR</name>
<reference evidence="2 3" key="1">
    <citation type="submission" date="2024-05" db="EMBL/GenBank/DDBJ databases">
        <authorList>
            <person name="Wallberg A."/>
        </authorList>
    </citation>
    <scope>NUCLEOTIDE SEQUENCE [LARGE SCALE GENOMIC DNA]</scope>
</reference>
<feature type="non-terminal residue" evidence="2">
    <location>
        <position position="1"/>
    </location>
</feature>
<feature type="compositionally biased region" description="Basic residues" evidence="1">
    <location>
        <begin position="130"/>
        <end position="139"/>
    </location>
</feature>
<dbReference type="EMBL" id="CAXKWB010063446">
    <property type="protein sequence ID" value="CAL4186620.1"/>
    <property type="molecule type" value="Genomic_DNA"/>
</dbReference>
<gene>
    <name evidence="2" type="ORF">MNOR_LOCUS36076</name>
</gene>
<protein>
    <submittedName>
        <fullName evidence="2">Uncharacterized protein</fullName>
    </submittedName>
</protein>
<keyword evidence="3" id="KW-1185">Reference proteome</keyword>
<sequence>AYPGVVGHYAGTYPGPYALDDLVVGPSKYAFLRRDIQKKHPIVIGYPSKPQSSSSINKLPVAVEGTSFKLPASISHAFKDFNFYPEKGNKGPKFIKSTLDMASACDSLIVINEIAQGGRFDADSVDKVKGNKGKGKGKKTPISNPPTKRTTKSPAASEENLTTLGIK</sequence>
<accession>A0AAV2SFW6</accession>
<dbReference type="AlphaFoldDB" id="A0AAV2SFW6"/>
<feature type="region of interest" description="Disordered" evidence="1">
    <location>
        <begin position="123"/>
        <end position="167"/>
    </location>
</feature>